<dbReference type="RefSeq" id="WP_126012117.1">
    <property type="nucleotide sequence ID" value="NZ_CP032509.1"/>
</dbReference>
<dbReference type="InterPro" id="IPR000089">
    <property type="entry name" value="Biotin_lipoyl"/>
</dbReference>
<dbReference type="Proteomes" id="UP000268192">
    <property type="component" value="Chromosome"/>
</dbReference>
<gene>
    <name evidence="11" type="ORF">D5400_20315</name>
</gene>
<keyword evidence="7 8" id="KW-0092">Biotin</keyword>
<accession>A0A3S9B8T3</accession>
<dbReference type="InterPro" id="IPR001882">
    <property type="entry name" value="Biotin_BS"/>
</dbReference>
<organism evidence="11 12">
    <name type="scientific">Georhizobium profundi</name>
    <dbReference type="NCBI Taxonomy" id="2341112"/>
    <lineage>
        <taxon>Bacteria</taxon>
        <taxon>Pseudomonadati</taxon>
        <taxon>Pseudomonadota</taxon>
        <taxon>Alphaproteobacteria</taxon>
        <taxon>Hyphomicrobiales</taxon>
        <taxon>Rhizobiaceae</taxon>
        <taxon>Georhizobium</taxon>
    </lineage>
</organism>
<protein>
    <recommendedName>
        <fullName evidence="8">Biotin carboxyl carrier protein of acetyl-CoA carboxylase</fullName>
    </recommendedName>
</protein>
<evidence type="ECO:0000256" key="7">
    <source>
        <dbReference type="ARBA" id="ARBA00023267"/>
    </source>
</evidence>
<dbReference type="PRINTS" id="PR01071">
    <property type="entry name" value="ACOABIOTINCC"/>
</dbReference>
<keyword evidence="6 8" id="KW-0275">Fatty acid biosynthesis</keyword>
<dbReference type="OrthoDB" id="5297413at2"/>
<feature type="domain" description="Lipoyl-binding" evidence="10">
    <location>
        <begin position="99"/>
        <end position="175"/>
    </location>
</feature>
<dbReference type="AlphaFoldDB" id="A0A3S9B8T3"/>
<proteinExistence type="predicted"/>
<reference evidence="11 12" key="1">
    <citation type="submission" date="2018-09" db="EMBL/GenBank/DDBJ databases">
        <title>Marinorhizobium profundi gen. nov., sp. nov., isolated from a deep-sea sediment sample from the New Britain Trench and proposal of Marinorhizobiaceae fam. nov. in the order Rhizobiales of the class Alphaproteobacteria.</title>
        <authorList>
            <person name="Cao J."/>
        </authorList>
    </citation>
    <scope>NUCLEOTIDE SEQUENCE [LARGE SCALE GENOMIC DNA]</scope>
    <source>
        <strain evidence="11 12">WS11</strain>
    </source>
</reference>
<keyword evidence="4 8" id="KW-0276">Fatty acid metabolism</keyword>
<evidence type="ECO:0000313" key="11">
    <source>
        <dbReference type="EMBL" id="AZN73317.1"/>
    </source>
</evidence>
<keyword evidence="5 8" id="KW-0443">Lipid metabolism</keyword>
<evidence type="ECO:0000256" key="1">
    <source>
        <dbReference type="ARBA" id="ARBA00003761"/>
    </source>
</evidence>
<evidence type="ECO:0000256" key="8">
    <source>
        <dbReference type="RuleBase" id="RU364072"/>
    </source>
</evidence>
<dbReference type="GO" id="GO:0009317">
    <property type="term" value="C:acetyl-CoA carboxylase complex"/>
    <property type="evidence" value="ECO:0007669"/>
    <property type="project" value="InterPro"/>
</dbReference>
<dbReference type="CDD" id="cd06850">
    <property type="entry name" value="biotinyl_domain"/>
    <property type="match status" value="1"/>
</dbReference>
<comment type="pathway">
    <text evidence="2 8">Lipid metabolism; fatty acid biosynthesis.</text>
</comment>
<comment type="function">
    <text evidence="1 8">This protein is a component of the acetyl coenzyme A carboxylase complex; first, biotin carboxylase catalyzes the carboxylation of the carrier protein and then the transcarboxylase transfers the carboxyl group to form malonyl-CoA.</text>
</comment>
<evidence type="ECO:0000256" key="3">
    <source>
        <dbReference type="ARBA" id="ARBA00022516"/>
    </source>
</evidence>
<dbReference type="UniPathway" id="UPA00094"/>
<keyword evidence="3 8" id="KW-0444">Lipid biosynthesis</keyword>
<dbReference type="GO" id="GO:0003989">
    <property type="term" value="F:acetyl-CoA carboxylase activity"/>
    <property type="evidence" value="ECO:0007669"/>
    <property type="project" value="InterPro"/>
</dbReference>
<dbReference type="KEGG" id="abaw:D5400_20315"/>
<feature type="compositionally biased region" description="Low complexity" evidence="9">
    <location>
        <begin position="68"/>
        <end position="83"/>
    </location>
</feature>
<dbReference type="Gene3D" id="2.40.50.100">
    <property type="match status" value="1"/>
</dbReference>
<dbReference type="PROSITE" id="PS50968">
    <property type="entry name" value="BIOTINYL_LIPOYL"/>
    <property type="match status" value="1"/>
</dbReference>
<dbReference type="SUPFAM" id="SSF51230">
    <property type="entry name" value="Single hybrid motif"/>
    <property type="match status" value="1"/>
</dbReference>
<keyword evidence="12" id="KW-1185">Reference proteome</keyword>
<evidence type="ECO:0000313" key="12">
    <source>
        <dbReference type="Proteomes" id="UP000268192"/>
    </source>
</evidence>
<evidence type="ECO:0000256" key="4">
    <source>
        <dbReference type="ARBA" id="ARBA00022832"/>
    </source>
</evidence>
<dbReference type="InterPro" id="IPR001249">
    <property type="entry name" value="AcCoA_biotinCC"/>
</dbReference>
<dbReference type="PROSITE" id="PS00188">
    <property type="entry name" value="BIOTIN"/>
    <property type="match status" value="1"/>
</dbReference>
<evidence type="ECO:0000256" key="2">
    <source>
        <dbReference type="ARBA" id="ARBA00005194"/>
    </source>
</evidence>
<dbReference type="Pfam" id="PF00364">
    <property type="entry name" value="Biotin_lipoyl"/>
    <property type="match status" value="1"/>
</dbReference>
<dbReference type="GO" id="GO:0006633">
    <property type="term" value="P:fatty acid biosynthetic process"/>
    <property type="evidence" value="ECO:0007669"/>
    <property type="project" value="UniProtKB-UniPathway"/>
</dbReference>
<dbReference type="EMBL" id="CP032509">
    <property type="protein sequence ID" value="AZN73317.1"/>
    <property type="molecule type" value="Genomic_DNA"/>
</dbReference>
<evidence type="ECO:0000256" key="9">
    <source>
        <dbReference type="SAM" id="MobiDB-lite"/>
    </source>
</evidence>
<name>A0A3S9B8T3_9HYPH</name>
<evidence type="ECO:0000256" key="6">
    <source>
        <dbReference type="ARBA" id="ARBA00023160"/>
    </source>
</evidence>
<evidence type="ECO:0000256" key="5">
    <source>
        <dbReference type="ARBA" id="ARBA00023098"/>
    </source>
</evidence>
<sequence length="179" mass="18405">MARYLDSPLSADDLRQILELVENSKFESIDLQIGDLRLSASMTGALPASAPIDRAFAPAPSPAPASSPAPAAASSPAAPTPASNTQPGHKASGPADSDLVEITAPIVGIFYTAPEPGVPPFVEIGTEVGPDTNVGLIEVMKVFNGIKSGVAGTIVERLVEDSGFVEFGQPLFLVRPKAS</sequence>
<dbReference type="InterPro" id="IPR011053">
    <property type="entry name" value="Single_hybrid_motif"/>
</dbReference>
<feature type="region of interest" description="Disordered" evidence="9">
    <location>
        <begin position="57"/>
        <end position="96"/>
    </location>
</feature>
<evidence type="ECO:0000259" key="10">
    <source>
        <dbReference type="PROSITE" id="PS50968"/>
    </source>
</evidence>